<reference evidence="6" key="1">
    <citation type="submission" date="2017-02" db="EMBL/GenBank/DDBJ databases">
        <authorList>
            <person name="Varghese N."/>
            <person name="Submissions S."/>
        </authorList>
    </citation>
    <scope>NUCLEOTIDE SEQUENCE [LARGE SCALE GENOMIC DNA]</scope>
    <source>
        <strain evidence="6">USBA 833</strain>
    </source>
</reference>
<evidence type="ECO:0000256" key="3">
    <source>
        <dbReference type="PROSITE-ProRule" id="PRU00169"/>
    </source>
</evidence>
<dbReference type="Gene3D" id="1.10.10.10">
    <property type="entry name" value="Winged helix-like DNA-binding domain superfamily/Winged helix DNA-binding domain"/>
    <property type="match status" value="1"/>
</dbReference>
<dbReference type="GO" id="GO:0000156">
    <property type="term" value="F:phosphorelay response regulator activity"/>
    <property type="evidence" value="ECO:0007669"/>
    <property type="project" value="TreeGrafter"/>
</dbReference>
<protein>
    <recommendedName>
        <fullName evidence="1">Stage 0 sporulation protein A homolog</fullName>
    </recommendedName>
</protein>
<evidence type="ECO:0000313" key="6">
    <source>
        <dbReference type="Proteomes" id="UP000190105"/>
    </source>
</evidence>
<dbReference type="SMART" id="SM00448">
    <property type="entry name" value="REC"/>
    <property type="match status" value="1"/>
</dbReference>
<proteinExistence type="predicted"/>
<feature type="domain" description="Response regulatory" evidence="4">
    <location>
        <begin position="9"/>
        <end position="123"/>
    </location>
</feature>
<dbReference type="PANTHER" id="PTHR45526">
    <property type="entry name" value="TRANSCRIPTIONAL REGULATORY PROTEIN DPIA"/>
    <property type="match status" value="1"/>
</dbReference>
<accession>A0A1T4Y1Z1</accession>
<dbReference type="STRING" id="1147123.SAMN05443428_11940"/>
<sequence>MNKTFNMKKIIIIDDEVDIQYTIKEICEYAGWEGIVAQNGKEGSELCRKIKPNLVIVDYHMPDWDGLTTVKKIREFDGTVSILVLTVDERQEIAEKFIAAGASDFALKPIRTPDLISRIKINLMINDMQKNYERERKQVFIEKGISQATLDLICDYLKSNEALTIDEITKGVNLAYQTVHRYIQYLLEEEIVEIMPQYGQLGRPKNKYKLSTKIKK</sequence>
<dbReference type="PROSITE" id="PS50110">
    <property type="entry name" value="RESPONSE_REGULATORY"/>
    <property type="match status" value="1"/>
</dbReference>
<keyword evidence="3" id="KW-0597">Phosphoprotein</keyword>
<comment type="function">
    <text evidence="2">May play the central regulatory role in sporulation. It may be an element of the effector pathway responsible for the activation of sporulation genes in response to nutritional stress. Spo0A may act in concert with spo0H (a sigma factor) to control the expression of some genes that are critical to the sporulation process.</text>
</comment>
<dbReference type="InterPro" id="IPR011006">
    <property type="entry name" value="CheY-like_superfamily"/>
</dbReference>
<dbReference type="RefSeq" id="WP_242948743.1">
    <property type="nucleotide sequence ID" value="NZ_FUYH01000019.1"/>
</dbReference>
<name>A0A1T4Y1Z1_9CLOT</name>
<evidence type="ECO:0000313" key="5">
    <source>
        <dbReference type="EMBL" id="SKA95802.1"/>
    </source>
</evidence>
<dbReference type="InterPro" id="IPR036388">
    <property type="entry name" value="WH-like_DNA-bd_sf"/>
</dbReference>
<gene>
    <name evidence="5" type="ORF">SAMN05443428_11940</name>
</gene>
<feature type="modified residue" description="4-aspartylphosphate" evidence="3">
    <location>
        <position position="58"/>
    </location>
</feature>
<dbReference type="InterPro" id="IPR036390">
    <property type="entry name" value="WH_DNA-bd_sf"/>
</dbReference>
<evidence type="ECO:0000256" key="1">
    <source>
        <dbReference type="ARBA" id="ARBA00018672"/>
    </source>
</evidence>
<dbReference type="InterPro" id="IPR051271">
    <property type="entry name" value="2C-system_Tx_regulators"/>
</dbReference>
<evidence type="ECO:0000256" key="2">
    <source>
        <dbReference type="ARBA" id="ARBA00024867"/>
    </source>
</evidence>
<dbReference type="SUPFAM" id="SSF52172">
    <property type="entry name" value="CheY-like"/>
    <property type="match status" value="1"/>
</dbReference>
<keyword evidence="6" id="KW-1185">Reference proteome</keyword>
<dbReference type="SUPFAM" id="SSF46785">
    <property type="entry name" value="Winged helix' DNA-binding domain"/>
    <property type="match status" value="1"/>
</dbReference>
<dbReference type="CDD" id="cd00156">
    <property type="entry name" value="REC"/>
    <property type="match status" value="1"/>
</dbReference>
<dbReference type="EMBL" id="FUYH01000019">
    <property type="protein sequence ID" value="SKA95802.1"/>
    <property type="molecule type" value="Genomic_DNA"/>
</dbReference>
<dbReference type="Proteomes" id="UP000190105">
    <property type="component" value="Unassembled WGS sequence"/>
</dbReference>
<evidence type="ECO:0000259" key="4">
    <source>
        <dbReference type="PROSITE" id="PS50110"/>
    </source>
</evidence>
<dbReference type="PANTHER" id="PTHR45526:SF1">
    <property type="entry name" value="TRANSCRIPTIONAL REGULATORY PROTEIN DCUR-RELATED"/>
    <property type="match status" value="1"/>
</dbReference>
<dbReference type="AlphaFoldDB" id="A0A1T4Y1Z1"/>
<organism evidence="5 6">
    <name type="scientific">Caloramator quimbayensis</name>
    <dbReference type="NCBI Taxonomy" id="1147123"/>
    <lineage>
        <taxon>Bacteria</taxon>
        <taxon>Bacillati</taxon>
        <taxon>Bacillota</taxon>
        <taxon>Clostridia</taxon>
        <taxon>Eubacteriales</taxon>
        <taxon>Clostridiaceae</taxon>
        <taxon>Caloramator</taxon>
    </lineage>
</organism>
<dbReference type="InterPro" id="IPR001789">
    <property type="entry name" value="Sig_transdc_resp-reg_receiver"/>
</dbReference>
<dbReference type="Pfam" id="PF00072">
    <property type="entry name" value="Response_reg"/>
    <property type="match status" value="1"/>
</dbReference>
<dbReference type="Gene3D" id="3.40.50.2300">
    <property type="match status" value="1"/>
</dbReference>